<dbReference type="GO" id="GO:0004748">
    <property type="term" value="F:ribonucleoside-diphosphate reductase activity, thioredoxin disulfide as acceptor"/>
    <property type="evidence" value="ECO:0007669"/>
    <property type="project" value="UniProtKB-EC"/>
</dbReference>
<evidence type="ECO:0000256" key="4">
    <source>
        <dbReference type="ARBA" id="ARBA00022741"/>
    </source>
</evidence>
<dbReference type="EC" id="1.17.4.1" evidence="2"/>
<evidence type="ECO:0000256" key="2">
    <source>
        <dbReference type="ARBA" id="ARBA00012274"/>
    </source>
</evidence>
<reference evidence="7 8" key="1">
    <citation type="submission" date="2020-08" db="EMBL/GenBank/DDBJ databases">
        <title>Genomic Encyclopedia of Type Strains, Phase IV (KMG-IV): sequencing the most valuable type-strain genomes for metagenomic binning, comparative biology and taxonomic classification.</title>
        <authorList>
            <person name="Goeker M."/>
        </authorList>
    </citation>
    <scope>NUCLEOTIDE SEQUENCE [LARGE SCALE GENOMIC DNA]</scope>
    <source>
        <strain evidence="7 8">DSM 25799</strain>
    </source>
</reference>
<keyword evidence="4" id="KW-0547">Nucleotide-binding</keyword>
<dbReference type="GO" id="GO:0071897">
    <property type="term" value="P:DNA biosynthetic process"/>
    <property type="evidence" value="ECO:0007669"/>
    <property type="project" value="UniProtKB-KW"/>
</dbReference>
<accession>A0A7W8CYY7</accession>
<evidence type="ECO:0000256" key="1">
    <source>
        <dbReference type="ARBA" id="ARBA00007405"/>
    </source>
</evidence>
<evidence type="ECO:0000256" key="5">
    <source>
        <dbReference type="ARBA" id="ARBA00047754"/>
    </source>
</evidence>
<dbReference type="InterPro" id="IPR024434">
    <property type="entry name" value="TSCPD_dom"/>
</dbReference>
<proteinExistence type="inferred from homology"/>
<dbReference type="InterPro" id="IPR023806">
    <property type="entry name" value="CHP03905"/>
</dbReference>
<dbReference type="Pfam" id="PF12637">
    <property type="entry name" value="TSCPD"/>
    <property type="match status" value="1"/>
</dbReference>
<dbReference type="NCBIfam" id="TIGR03905">
    <property type="entry name" value="TIGR03905_4_Cys"/>
    <property type="match status" value="1"/>
</dbReference>
<dbReference type="RefSeq" id="WP_183327952.1">
    <property type="nucleotide sequence ID" value="NZ_JACHHK010000003.1"/>
</dbReference>
<dbReference type="GO" id="GO:0000166">
    <property type="term" value="F:nucleotide binding"/>
    <property type="evidence" value="ECO:0007669"/>
    <property type="project" value="UniProtKB-KW"/>
</dbReference>
<evidence type="ECO:0000256" key="3">
    <source>
        <dbReference type="ARBA" id="ARBA00022634"/>
    </source>
</evidence>
<protein>
    <recommendedName>
        <fullName evidence="2">ribonucleoside-diphosphate reductase</fullName>
        <ecNumber evidence="2">1.17.4.1</ecNumber>
    </recommendedName>
</protein>
<comment type="caution">
    <text evidence="7">The sequence shown here is derived from an EMBL/GenBank/DDBJ whole genome shotgun (WGS) entry which is preliminary data.</text>
</comment>
<sequence length="84" mass="9174">MKQEFNFRPKGVCPRMFHFTIEDGRIVDFSAEGGCNGNLKGIGALITGMPVDQVIERLNGIQCGFKTTSCPDQIAAALKEHTSE</sequence>
<evidence type="ECO:0000259" key="6">
    <source>
        <dbReference type="Pfam" id="PF12637"/>
    </source>
</evidence>
<feature type="domain" description="TSCPD" evidence="6">
    <location>
        <begin position="9"/>
        <end position="81"/>
    </location>
</feature>
<name>A0A7W8CYY7_9FIRM</name>
<comment type="catalytic activity">
    <reaction evidence="5">
        <text>a 2'-deoxyribonucleoside 5'-diphosphate + [thioredoxin]-disulfide + H2O = a ribonucleoside 5'-diphosphate + [thioredoxin]-dithiol</text>
        <dbReference type="Rhea" id="RHEA:23252"/>
        <dbReference type="Rhea" id="RHEA-COMP:10698"/>
        <dbReference type="Rhea" id="RHEA-COMP:10700"/>
        <dbReference type="ChEBI" id="CHEBI:15377"/>
        <dbReference type="ChEBI" id="CHEBI:29950"/>
        <dbReference type="ChEBI" id="CHEBI:50058"/>
        <dbReference type="ChEBI" id="CHEBI:57930"/>
        <dbReference type="ChEBI" id="CHEBI:73316"/>
        <dbReference type="EC" id="1.17.4.1"/>
    </reaction>
</comment>
<gene>
    <name evidence="7" type="ORF">HNQ47_000887</name>
</gene>
<comment type="similarity">
    <text evidence="1">Belongs to the ribonucleoside diphosphate reductase class-2 family.</text>
</comment>
<dbReference type="EMBL" id="JACHHK010000003">
    <property type="protein sequence ID" value="MBB5182867.1"/>
    <property type="molecule type" value="Genomic_DNA"/>
</dbReference>
<keyword evidence="8" id="KW-1185">Reference proteome</keyword>
<evidence type="ECO:0000313" key="7">
    <source>
        <dbReference type="EMBL" id="MBB5182867.1"/>
    </source>
</evidence>
<dbReference type="AlphaFoldDB" id="A0A7W8CYY7"/>
<evidence type="ECO:0000313" key="8">
    <source>
        <dbReference type="Proteomes" id="UP000539953"/>
    </source>
</evidence>
<keyword evidence="3" id="KW-0237">DNA synthesis</keyword>
<organism evidence="7 8">
    <name type="scientific">Catenisphaera adipataccumulans</name>
    <dbReference type="NCBI Taxonomy" id="700500"/>
    <lineage>
        <taxon>Bacteria</taxon>
        <taxon>Bacillati</taxon>
        <taxon>Bacillota</taxon>
        <taxon>Erysipelotrichia</taxon>
        <taxon>Erysipelotrichales</taxon>
        <taxon>Erysipelotrichaceae</taxon>
        <taxon>Catenisphaera</taxon>
    </lineage>
</organism>
<dbReference type="Proteomes" id="UP000539953">
    <property type="component" value="Unassembled WGS sequence"/>
</dbReference>